<dbReference type="Gene3D" id="3.40.1650.10">
    <property type="entry name" value="RbsD-like domain"/>
    <property type="match status" value="1"/>
</dbReference>
<evidence type="ECO:0000256" key="3">
    <source>
        <dbReference type="ARBA" id="ARBA00036324"/>
    </source>
</evidence>
<sequence length="198" mass="22009">MHFKIPALSGIFALIVREYSLELFRKTLRRSLLDKFLLFAGVSFVIASVDRLYPQGGQMLKSINPLLTGDLLAILSDMGHGDEIAIVDANFPADSMAQRLVQLPGISATDTLEAVLSVLPLDDFVESPAAAMDSPNERPEIYPEFEALLYKAEGRTISLEPLERFAFYERTKEAYAVIATGERRLYANIILKKGVLRS</sequence>
<dbReference type="InterPro" id="IPR050443">
    <property type="entry name" value="RbsD/FucU_mutarotase"/>
</dbReference>
<protein>
    <submittedName>
        <fullName evidence="4">L-fucose mutarotase</fullName>
    </submittedName>
</protein>
<comment type="caution">
    <text evidence="4">The sequence shown here is derived from an EMBL/GenBank/DDBJ whole genome shotgun (WGS) entry which is preliminary data.</text>
</comment>
<organism evidence="4 5">
    <name type="scientific">Falsochrobactrum ovis</name>
    <dbReference type="NCBI Taxonomy" id="1293442"/>
    <lineage>
        <taxon>Bacteria</taxon>
        <taxon>Pseudomonadati</taxon>
        <taxon>Pseudomonadota</taxon>
        <taxon>Alphaproteobacteria</taxon>
        <taxon>Hyphomicrobiales</taxon>
        <taxon>Brucellaceae</taxon>
        <taxon>Falsochrobactrum</taxon>
    </lineage>
</organism>
<evidence type="ECO:0000256" key="1">
    <source>
        <dbReference type="ARBA" id="ARBA00000223"/>
    </source>
</evidence>
<name>A0A364JWC0_9HYPH</name>
<evidence type="ECO:0000313" key="5">
    <source>
        <dbReference type="Proteomes" id="UP000249453"/>
    </source>
</evidence>
<dbReference type="InterPro" id="IPR023750">
    <property type="entry name" value="RbsD-like_sf"/>
</dbReference>
<dbReference type="GO" id="GO:0062193">
    <property type="term" value="F:D-ribose pyranase activity"/>
    <property type="evidence" value="ECO:0007669"/>
    <property type="project" value="UniProtKB-EC"/>
</dbReference>
<evidence type="ECO:0000256" key="2">
    <source>
        <dbReference type="ARBA" id="ARBA00023235"/>
    </source>
</evidence>
<dbReference type="InterPro" id="IPR007721">
    <property type="entry name" value="RbsD_FucU"/>
</dbReference>
<gene>
    <name evidence="4" type="ORF">C7374_10319</name>
</gene>
<dbReference type="AlphaFoldDB" id="A0A364JWC0"/>
<dbReference type="PANTHER" id="PTHR31690:SF4">
    <property type="entry name" value="FUCOSE MUTAROTASE"/>
    <property type="match status" value="1"/>
</dbReference>
<reference evidence="4 5" key="1">
    <citation type="submission" date="2018-06" db="EMBL/GenBank/DDBJ databases">
        <title>Genomic Encyclopedia of Type Strains, Phase IV (KMG-IV): sequencing the most valuable type-strain genomes for metagenomic binning, comparative biology and taxonomic classification.</title>
        <authorList>
            <person name="Goeker M."/>
        </authorList>
    </citation>
    <scope>NUCLEOTIDE SEQUENCE [LARGE SCALE GENOMIC DNA]</scope>
    <source>
        <strain evidence="4 5">DSM 26720</strain>
    </source>
</reference>
<dbReference type="GO" id="GO:0036373">
    <property type="term" value="F:L-fucose mutarotase activity"/>
    <property type="evidence" value="ECO:0007669"/>
    <property type="project" value="UniProtKB-EC"/>
</dbReference>
<dbReference type="GO" id="GO:0006004">
    <property type="term" value="P:fucose metabolic process"/>
    <property type="evidence" value="ECO:0007669"/>
    <property type="project" value="TreeGrafter"/>
</dbReference>
<proteinExistence type="predicted"/>
<keyword evidence="5" id="KW-1185">Reference proteome</keyword>
<dbReference type="Proteomes" id="UP000249453">
    <property type="component" value="Unassembled WGS sequence"/>
</dbReference>
<dbReference type="SUPFAM" id="SSF102546">
    <property type="entry name" value="RbsD-like"/>
    <property type="match status" value="1"/>
</dbReference>
<dbReference type="EMBL" id="QLMK01000003">
    <property type="protein sequence ID" value="RAK30886.1"/>
    <property type="molecule type" value="Genomic_DNA"/>
</dbReference>
<dbReference type="GO" id="GO:0042806">
    <property type="term" value="F:fucose binding"/>
    <property type="evidence" value="ECO:0007669"/>
    <property type="project" value="TreeGrafter"/>
</dbReference>
<accession>A0A364JWC0</accession>
<dbReference type="PANTHER" id="PTHR31690">
    <property type="entry name" value="FUCOSE MUTAROTASE"/>
    <property type="match status" value="1"/>
</dbReference>
<keyword evidence="2" id="KW-0413">Isomerase</keyword>
<comment type="catalytic activity">
    <reaction evidence="1">
        <text>beta-D-ribopyranose = beta-D-ribofuranose</text>
        <dbReference type="Rhea" id="RHEA:25432"/>
        <dbReference type="ChEBI" id="CHEBI:27476"/>
        <dbReference type="ChEBI" id="CHEBI:47002"/>
        <dbReference type="EC" id="5.4.99.62"/>
    </reaction>
</comment>
<evidence type="ECO:0000313" key="4">
    <source>
        <dbReference type="EMBL" id="RAK30886.1"/>
    </source>
</evidence>
<dbReference type="Pfam" id="PF05025">
    <property type="entry name" value="RbsD_FucU"/>
    <property type="match status" value="1"/>
</dbReference>
<comment type="catalytic activity">
    <reaction evidence="3">
        <text>alpha-L-fucose = beta-L-fucose</text>
        <dbReference type="Rhea" id="RHEA:25580"/>
        <dbReference type="ChEBI" id="CHEBI:42548"/>
        <dbReference type="ChEBI" id="CHEBI:42589"/>
        <dbReference type="EC" id="5.1.3.29"/>
    </reaction>
</comment>